<dbReference type="PANTHER" id="PTHR42934:SF2">
    <property type="entry name" value="GLYCOLATE OXIDASE SUBUNIT GLCD"/>
    <property type="match status" value="1"/>
</dbReference>
<dbReference type="EC" id="1.1.3.15" evidence="7"/>
<dbReference type="RefSeq" id="WP_332836775.1">
    <property type="nucleotide sequence ID" value="NZ_JACHZG010000001.1"/>
</dbReference>
<evidence type="ECO:0000313" key="7">
    <source>
        <dbReference type="EMBL" id="MBB3327265.1"/>
    </source>
</evidence>
<dbReference type="InterPro" id="IPR016166">
    <property type="entry name" value="FAD-bd_PCMH"/>
</dbReference>
<accession>A0A7W5JW46</accession>
<keyword evidence="3" id="KW-0285">Flavoprotein</keyword>
<dbReference type="InterPro" id="IPR051914">
    <property type="entry name" value="FAD-linked_OxidoTrans_Type4"/>
</dbReference>
<protein>
    <submittedName>
        <fullName evidence="7">Glycolate oxidase</fullName>
        <ecNumber evidence="7">1.1.3.15</ecNumber>
    </submittedName>
</protein>
<dbReference type="Pfam" id="PF01565">
    <property type="entry name" value="FAD_binding_4"/>
    <property type="match status" value="1"/>
</dbReference>
<comment type="similarity">
    <text evidence="2">Belongs to the FAD-binding oxidoreductase/transferase type 4 family.</text>
</comment>
<dbReference type="Pfam" id="PF02913">
    <property type="entry name" value="FAD-oxidase_C"/>
    <property type="match status" value="1"/>
</dbReference>
<dbReference type="SUPFAM" id="SSF55103">
    <property type="entry name" value="FAD-linked oxidases, C-terminal domain"/>
    <property type="match status" value="1"/>
</dbReference>
<keyword evidence="4" id="KW-0274">FAD</keyword>
<organism evidence="7 8">
    <name type="scientific">Microlunatus antarcticus</name>
    <dbReference type="NCBI Taxonomy" id="53388"/>
    <lineage>
        <taxon>Bacteria</taxon>
        <taxon>Bacillati</taxon>
        <taxon>Actinomycetota</taxon>
        <taxon>Actinomycetes</taxon>
        <taxon>Propionibacteriales</taxon>
        <taxon>Propionibacteriaceae</taxon>
        <taxon>Microlunatus</taxon>
    </lineage>
</organism>
<dbReference type="InterPro" id="IPR016164">
    <property type="entry name" value="FAD-linked_Oxase-like_C"/>
</dbReference>
<comment type="cofactor">
    <cofactor evidence="1">
        <name>FAD</name>
        <dbReference type="ChEBI" id="CHEBI:57692"/>
    </cofactor>
</comment>
<dbReference type="GO" id="GO:0003973">
    <property type="term" value="F:(S)-2-hydroxy-acid oxidase activity"/>
    <property type="evidence" value="ECO:0007669"/>
    <property type="project" value="UniProtKB-EC"/>
</dbReference>
<dbReference type="Gene3D" id="1.10.45.10">
    <property type="entry name" value="Vanillyl-alcohol Oxidase, Chain A, domain 4"/>
    <property type="match status" value="1"/>
</dbReference>
<evidence type="ECO:0000259" key="6">
    <source>
        <dbReference type="PROSITE" id="PS51387"/>
    </source>
</evidence>
<reference evidence="7 8" key="1">
    <citation type="submission" date="2020-08" db="EMBL/GenBank/DDBJ databases">
        <title>Sequencing the genomes of 1000 actinobacteria strains.</title>
        <authorList>
            <person name="Klenk H.-P."/>
        </authorList>
    </citation>
    <scope>NUCLEOTIDE SEQUENCE [LARGE SCALE GENOMIC DNA]</scope>
    <source>
        <strain evidence="7 8">DSM 11053</strain>
    </source>
</reference>
<dbReference type="Gene3D" id="3.30.465.10">
    <property type="match status" value="1"/>
</dbReference>
<evidence type="ECO:0000256" key="4">
    <source>
        <dbReference type="ARBA" id="ARBA00022827"/>
    </source>
</evidence>
<dbReference type="InterPro" id="IPR006094">
    <property type="entry name" value="Oxid_FAD_bind_N"/>
</dbReference>
<evidence type="ECO:0000256" key="5">
    <source>
        <dbReference type="ARBA" id="ARBA00023002"/>
    </source>
</evidence>
<dbReference type="SUPFAM" id="SSF56176">
    <property type="entry name" value="FAD-binding/transporter-associated domain-like"/>
    <property type="match status" value="1"/>
</dbReference>
<dbReference type="EMBL" id="JACHZG010000001">
    <property type="protein sequence ID" value="MBB3327265.1"/>
    <property type="molecule type" value="Genomic_DNA"/>
</dbReference>
<dbReference type="AlphaFoldDB" id="A0A7W5JW46"/>
<name>A0A7W5JW46_9ACTN</name>
<proteinExistence type="inferred from homology"/>
<gene>
    <name evidence="7" type="ORF">FHX39_002209</name>
</gene>
<dbReference type="InterPro" id="IPR004113">
    <property type="entry name" value="FAD-bd_oxidored_4_C"/>
</dbReference>
<keyword evidence="8" id="KW-1185">Reference proteome</keyword>
<feature type="domain" description="FAD-binding PCMH-type" evidence="6">
    <location>
        <begin position="56"/>
        <end position="235"/>
    </location>
</feature>
<keyword evidence="5 7" id="KW-0560">Oxidoreductase</keyword>
<dbReference type="InterPro" id="IPR036318">
    <property type="entry name" value="FAD-bd_PCMH-like_sf"/>
</dbReference>
<evidence type="ECO:0000256" key="3">
    <source>
        <dbReference type="ARBA" id="ARBA00022630"/>
    </source>
</evidence>
<dbReference type="InterPro" id="IPR016171">
    <property type="entry name" value="Vanillyl_alc_oxidase_C-sub2"/>
</dbReference>
<dbReference type="PROSITE" id="PS51387">
    <property type="entry name" value="FAD_PCMH"/>
    <property type="match status" value="1"/>
</dbReference>
<dbReference type="Proteomes" id="UP000565572">
    <property type="component" value="Unassembled WGS sequence"/>
</dbReference>
<dbReference type="InterPro" id="IPR016169">
    <property type="entry name" value="FAD-bd_PCMH_sub2"/>
</dbReference>
<comment type="caution">
    <text evidence="7">The sequence shown here is derived from an EMBL/GenBank/DDBJ whole genome shotgun (WGS) entry which is preliminary data.</text>
</comment>
<dbReference type="GO" id="GO:0071949">
    <property type="term" value="F:FAD binding"/>
    <property type="evidence" value="ECO:0007669"/>
    <property type="project" value="InterPro"/>
</dbReference>
<evidence type="ECO:0000256" key="2">
    <source>
        <dbReference type="ARBA" id="ARBA00008000"/>
    </source>
</evidence>
<dbReference type="FunFam" id="3.30.70.2740:FF:000001">
    <property type="entry name" value="D-lactate dehydrogenase mitochondrial"/>
    <property type="match status" value="1"/>
</dbReference>
<evidence type="ECO:0000256" key="1">
    <source>
        <dbReference type="ARBA" id="ARBA00001974"/>
    </source>
</evidence>
<dbReference type="PANTHER" id="PTHR42934">
    <property type="entry name" value="GLYCOLATE OXIDASE SUBUNIT GLCD"/>
    <property type="match status" value="1"/>
</dbReference>
<sequence>MITLPGEDRDLRAADEHPDRADRVRRALAAVLPEGALVTTPASVERYSHDEAEWAPYAPALAVVRPRTAEQVQAVVRVCLEHGVPLVPRGAGTGLSGGANATAASVVVSLEAMDAVLEINTVERYAVVQPGVINDDLRAAVAEQGLWYPPDPASSPWSTLGGNVATNAGGVCCVKYGVTGDYVLGLQVVTGTGELVRVGRKTAKGVAGYDLTALLVGSEGTLGVVTEITVRLRPARPPEQTVVGHFASLVSAGEAVAAVTRSGVVPSALELLDRHCLRAVDDWKHLGLEADAAAILLARVDSPGVAGDAEAETIRAAFDEGGAVWSARSEDPQEAEALFAARRLAYPALERLGPVLTEDVCVPLGAVPAMLASIEDVAARYDVHIANLAHAGDGNLHPLLITPPGDEAARARAQAAFEEIHATALALGGTVTGEHGVGLLKRGGLVAEVAPAVIAMHHAIRVALDPAGILNPGKVVAEPEQEV</sequence>
<dbReference type="Gene3D" id="3.30.70.2740">
    <property type="match status" value="1"/>
</dbReference>
<evidence type="ECO:0000313" key="8">
    <source>
        <dbReference type="Proteomes" id="UP000565572"/>
    </source>
</evidence>